<feature type="domain" description="BIG2" evidence="3">
    <location>
        <begin position="1354"/>
        <end position="1395"/>
    </location>
</feature>
<dbReference type="Pfam" id="PF02368">
    <property type="entry name" value="Big_2"/>
    <property type="match status" value="1"/>
</dbReference>
<dbReference type="Pfam" id="PF18676">
    <property type="entry name" value="MBG_2"/>
    <property type="match status" value="1"/>
</dbReference>
<gene>
    <name evidence="5" type="ORF">NE542_09435</name>
</gene>
<evidence type="ECO:0000259" key="4">
    <source>
        <dbReference type="Pfam" id="PF18676"/>
    </source>
</evidence>
<dbReference type="Gene3D" id="2.60.40.1080">
    <property type="match status" value="2"/>
</dbReference>
<keyword evidence="1" id="KW-1133">Transmembrane helix</keyword>
<dbReference type="EMBL" id="JANGBO010000008">
    <property type="protein sequence ID" value="MCQ5062035.1"/>
    <property type="molecule type" value="Genomic_DNA"/>
</dbReference>
<reference evidence="5" key="1">
    <citation type="submission" date="2022-06" db="EMBL/GenBank/DDBJ databases">
        <title>Isolation of gut microbiota from human fecal samples.</title>
        <authorList>
            <person name="Pamer E.G."/>
            <person name="Barat B."/>
            <person name="Waligurski E."/>
            <person name="Medina S."/>
            <person name="Paddock L."/>
            <person name="Mostad J."/>
        </authorList>
    </citation>
    <scope>NUCLEOTIDE SEQUENCE</scope>
    <source>
        <strain evidence="5">DFI.6.24</strain>
    </source>
</reference>
<evidence type="ECO:0000313" key="6">
    <source>
        <dbReference type="Proteomes" id="UP001204814"/>
    </source>
</evidence>
<evidence type="ECO:0000256" key="1">
    <source>
        <dbReference type="SAM" id="Phobius"/>
    </source>
</evidence>
<protein>
    <submittedName>
        <fullName evidence="5">Ig-like domain-containing protein</fullName>
    </submittedName>
</protein>
<dbReference type="InterPro" id="IPR008964">
    <property type="entry name" value="Invasin/intimin_cell_adhesion"/>
</dbReference>
<evidence type="ECO:0000256" key="2">
    <source>
        <dbReference type="SAM" id="SignalP"/>
    </source>
</evidence>
<feature type="transmembrane region" description="Helical" evidence="1">
    <location>
        <begin position="1851"/>
        <end position="1868"/>
    </location>
</feature>
<keyword evidence="2" id="KW-0732">Signal</keyword>
<feature type="signal peptide" evidence="2">
    <location>
        <begin position="1"/>
        <end position="28"/>
    </location>
</feature>
<sequence>MKIKIKKIIASILTFMMVFTQVPVNVFAADTNISSDGSTYYTSTPGTYNLPGGTYYTKKYSTWTDAGTKVCVQYNSSKKGTIALNILGDVINNPEKNGRFDFIRADRNTDVTINMNGHTFTYSGNDVYSLCGFVENSGTMTINGSGGTIVSDEVGLNSIEGVLNVNDATIKANSIGIYNKGTELKEAVLKLKNITFENCGTDVKLGSNGTIDLSEYNGNAITIDIDYEINDGKKHRISPRGVSKADLNKIKFVKNSGKLYKVDLKYDDEGQYIYLAKHVHKWNYVLDNSDESGKTIKGYCSEEDRKSECDYQDPDTTTAKIVLKTKDGGYKKGDNAWVENANGKNTSSFPISGDSYKLTYYQNGQQLSQRPTEPGDYSVTLTMNQVSVSGEFTITKAEYYTNKIYFKDKNWKEQDNCEYTYQGYQSEFGPYVKVNDGYGHLMDPNYVDSNAVVSYEYKKCDDDDSTYKPISSDKLLAELNSLKPGTYFIRGVVSETNHYLRLTTESLKFTVTKAKPTPPSIVKYTWEYGEQPELVPESKLNNCQYSFKYYYRDTDVEVDKEYPDVGKYYLSIYNSGSDLYKPGWAPQKFITITQRTATLSWELDGTNTFKIPYDGKPHVPTATVTNTVGNDKCNVTVSGEQTEVGTYTATATGLSNSNYKLPAQKTVTFEIVKAQREAPTSVTATGTTYKGGTDGKLNNVDSSMEYKKDGENEWHSITGNTVEGLSTGKYYVRYKDSKNYYASSEKAVYIANGQEIKVNVPGSQVGYTLSVSNTVVDYNESSTLTFALNKGYSKTKNFAVKVNGKTIQLDNNNQYTIKNIQKDTNITVEGVADITAPDTEIKVSNKTWKSILNKITFGLFFKETQKAEITATDEGSGVNKYYYYVDKSGSEKSLTEKQLQAVDWKEGESITFSEDSNYVIYAKVTDKAGNIKYVSTDGIVIDTIAPQVSGVESNQTYTKTQTFTVTDNNLDTVKVDGKTVESTNGSYTLVPKKGTYTIEVTDKTGNKTTLNKITVNWEKVKKPTVESKVYTGQTLTANISENGLYTVKENNGGIDVNEYDVQLTLKDPTNYRWEDGTIDTTVKFNITQATPVVTKPTTKPLTYNGSEQELVNAASTNGGTVKYSLDNKNWSTSIPTGKEAKEYTVYYKVEGNKNFKDVDVQEITNKINPRTIDLNWNKELTYNGKEQLPTATVSNLADGDKCEVSVTGANRNAGTYEATATKVSNQNYKLPENVTTSYTIKPKDITVTITPNGGTYGEKITGATAKLNDVENGDHPEVTLTYTGTGYDGTTVNGTEVPSHAGKYTVTVSINDKNYNLTGTNTAEFVVKGADARLKVKEVNDKKYGDQGFKLEISHKGNGKLSYSSSNEDVATVDDQGNVTIHNAGTTKLKVTLGVDHNYDSDNKEVTLTVNKINHELTVDQKDVEKTYGDEAFTIHAQSKDHESAIEYASSDEKVATVDSEGNVVIKGAGKVIITVSQKESKNYKKVSKEINLTVKAKKITVTVNDASKTYGDEDSEFTYVNDKLIGNDKLTSIILTREEGEDVGTYKIKVSQKEGSNPNYDITFKDGTYTINPLSIDKGTVVLGNVLKYTGEKQTQEVEQVLVNGKALNKEDYEVLDNQATKEGKHVLTIKAKGNNHTGSFKYSYAILPKENDKIGTGSFTVKTTGDVEISRDEIIDLLIENKEITANELSEVAEGKKIEIVLEVKEAQTNELIETNTKGYKVGKYLNITLNKIVNGTNESIHELSKVMKVTIKVPEELINKDSKTKREYYIARSHNGKVDILETIYNEKTNSLTFETDKFSDYAILYKDTKEKEAVTPTVKVETTNKETVKAENKKEVKKVKTGDNANIIGLMMLLVSSMFVMVFVRKKEN</sequence>
<name>A0AAP2UI07_9FIRM</name>
<accession>A0AAP2UI07</accession>
<organism evidence="5 6">
    <name type="scientific">Faecalibacillus intestinalis</name>
    <dbReference type="NCBI Taxonomy" id="1982626"/>
    <lineage>
        <taxon>Bacteria</taxon>
        <taxon>Bacillati</taxon>
        <taxon>Bacillota</taxon>
        <taxon>Erysipelotrichia</taxon>
        <taxon>Erysipelotrichales</taxon>
        <taxon>Coprobacillaceae</taxon>
        <taxon>Faecalibacillus</taxon>
    </lineage>
</organism>
<dbReference type="RefSeq" id="WP_117347384.1">
    <property type="nucleotide sequence ID" value="NZ_JAJDKX010000022.1"/>
</dbReference>
<feature type="chain" id="PRO_5042923447" evidence="2">
    <location>
        <begin position="29"/>
        <end position="1873"/>
    </location>
</feature>
<dbReference type="InterPro" id="IPR041286">
    <property type="entry name" value="MBG_2"/>
</dbReference>
<dbReference type="Proteomes" id="UP001204814">
    <property type="component" value="Unassembled WGS sequence"/>
</dbReference>
<evidence type="ECO:0000259" key="3">
    <source>
        <dbReference type="Pfam" id="PF02368"/>
    </source>
</evidence>
<evidence type="ECO:0000313" key="5">
    <source>
        <dbReference type="EMBL" id="MCQ5062035.1"/>
    </source>
</evidence>
<proteinExistence type="predicted"/>
<keyword evidence="1" id="KW-0472">Membrane</keyword>
<dbReference type="InterPro" id="IPR003343">
    <property type="entry name" value="Big_2"/>
</dbReference>
<keyword evidence="1" id="KW-0812">Transmembrane</keyword>
<dbReference type="SUPFAM" id="SSF49373">
    <property type="entry name" value="Invasin/intimin cell-adhesion fragments"/>
    <property type="match status" value="2"/>
</dbReference>
<comment type="caution">
    <text evidence="5">The sequence shown here is derived from an EMBL/GenBank/DDBJ whole genome shotgun (WGS) entry which is preliminary data.</text>
</comment>
<feature type="domain" description="MBG" evidence="4">
    <location>
        <begin position="1500"/>
        <end position="1571"/>
    </location>
</feature>